<sequence>MDYENKFDHQEPHYFLKRKDILSVLDDFSLNHIRDIEYLSGGYSNINVKFSTKDKQPLVLRISNKSQRQFETEIAILKAVKNKIIVPTVYDYKINHSLLNRHVAILEFLPGTPLNTVEASLAPEDIKIIAQQLGKILAEIHKFSFDKSGFLGKKFNVVDPFISFHESCYNYFENYLENKLLIQRIGVEELQRLRSLILKNDSKIRKLTNVSSLVHSDFNQKNILVDKRSKKWEITGILDWEFSFSGSPLIDFGNFFRFEREMHKDYKPVLIKSYRQHDGCLKLDWQQSAKILDLLSLLEFLTRKGNYPKTFTTAKTAISSTISDLL</sequence>
<dbReference type="Proteomes" id="UP000035444">
    <property type="component" value="Unassembled WGS sequence"/>
</dbReference>
<keyword evidence="3" id="KW-1185">Reference proteome</keyword>
<dbReference type="OrthoDB" id="3806873at2"/>
<evidence type="ECO:0000313" key="3">
    <source>
        <dbReference type="Proteomes" id="UP000035444"/>
    </source>
</evidence>
<dbReference type="InterPro" id="IPR002575">
    <property type="entry name" value="Aminoglycoside_PTrfase"/>
</dbReference>
<comment type="caution">
    <text evidence="2">The sequence shown here is derived from an EMBL/GenBank/DDBJ whole genome shotgun (WGS) entry which is preliminary data.</text>
</comment>
<dbReference type="InterPro" id="IPR011009">
    <property type="entry name" value="Kinase-like_dom_sf"/>
</dbReference>
<dbReference type="Pfam" id="PF01636">
    <property type="entry name" value="APH"/>
    <property type="match status" value="1"/>
</dbReference>
<dbReference type="AlphaFoldDB" id="A0A0H2MAV2"/>
<dbReference type="PANTHER" id="PTHR21310">
    <property type="entry name" value="AMINOGLYCOSIDE PHOSPHOTRANSFERASE-RELATED-RELATED"/>
    <property type="match status" value="1"/>
</dbReference>
<name>A0A0H2MAV2_9PROT</name>
<dbReference type="InterPro" id="IPR051678">
    <property type="entry name" value="AGP_Transferase"/>
</dbReference>
<feature type="domain" description="Protein kinase" evidence="1">
    <location>
        <begin position="33"/>
        <end position="326"/>
    </location>
</feature>
<dbReference type="GO" id="GO:0004672">
    <property type="term" value="F:protein kinase activity"/>
    <property type="evidence" value="ECO:0007669"/>
    <property type="project" value="InterPro"/>
</dbReference>
<accession>A0A0H2MAV2</accession>
<dbReference type="RefSeq" id="WP_047765505.1">
    <property type="nucleotide sequence ID" value="NZ_LAQL01000015.1"/>
</dbReference>
<dbReference type="InterPro" id="IPR000719">
    <property type="entry name" value="Prot_kinase_dom"/>
</dbReference>
<dbReference type="SUPFAM" id="SSF56112">
    <property type="entry name" value="Protein kinase-like (PK-like)"/>
    <property type="match status" value="1"/>
</dbReference>
<organism evidence="2 3">
    <name type="scientific">Kiloniella spongiae</name>
    <dbReference type="NCBI Taxonomy" id="1489064"/>
    <lineage>
        <taxon>Bacteria</taxon>
        <taxon>Pseudomonadati</taxon>
        <taxon>Pseudomonadota</taxon>
        <taxon>Alphaproteobacteria</taxon>
        <taxon>Rhodospirillales</taxon>
        <taxon>Kiloniellaceae</taxon>
        <taxon>Kiloniella</taxon>
    </lineage>
</organism>
<dbReference type="PROSITE" id="PS50011">
    <property type="entry name" value="PROTEIN_KINASE_DOM"/>
    <property type="match status" value="1"/>
</dbReference>
<evidence type="ECO:0000313" key="2">
    <source>
        <dbReference type="EMBL" id="KLN59438.1"/>
    </source>
</evidence>
<dbReference type="GO" id="GO:0005524">
    <property type="term" value="F:ATP binding"/>
    <property type="evidence" value="ECO:0007669"/>
    <property type="project" value="InterPro"/>
</dbReference>
<reference evidence="2 3" key="1">
    <citation type="submission" date="2015-03" db="EMBL/GenBank/DDBJ databases">
        <title>Genome Sequence of Kiloniella spongiae MEBiC09566, isolated from a marine sponge.</title>
        <authorList>
            <person name="Shao Z."/>
            <person name="Wang L."/>
            <person name="Li X."/>
        </authorList>
    </citation>
    <scope>NUCLEOTIDE SEQUENCE [LARGE SCALE GENOMIC DNA]</scope>
    <source>
        <strain evidence="2 3">MEBiC09566</strain>
    </source>
</reference>
<dbReference type="Gene3D" id="3.30.200.20">
    <property type="entry name" value="Phosphorylase Kinase, domain 1"/>
    <property type="match status" value="1"/>
</dbReference>
<dbReference type="STRING" id="1489064.WH96_17385"/>
<dbReference type="PANTHER" id="PTHR21310:SF15">
    <property type="entry name" value="AMINOGLYCOSIDE PHOSPHOTRANSFERASE DOMAIN-CONTAINING PROTEIN"/>
    <property type="match status" value="1"/>
</dbReference>
<gene>
    <name evidence="2" type="ORF">WH96_17385</name>
</gene>
<dbReference type="EMBL" id="LAQL01000015">
    <property type="protein sequence ID" value="KLN59438.1"/>
    <property type="molecule type" value="Genomic_DNA"/>
</dbReference>
<evidence type="ECO:0000259" key="1">
    <source>
        <dbReference type="PROSITE" id="PS50011"/>
    </source>
</evidence>
<protein>
    <recommendedName>
        <fullName evidence="1">Protein kinase domain-containing protein</fullName>
    </recommendedName>
</protein>
<proteinExistence type="predicted"/>
<dbReference type="Gene3D" id="3.90.1200.10">
    <property type="match status" value="1"/>
</dbReference>